<sequence length="197" mass="22287">MKWPSNNQEFSRRFPGDLLTIHDLSDKDRHASGSAWSASHLQRFRVLVRDHIDNVPILERYRERAVKAVADNEVMLRSLQLFSYQQLPTLSHAELRVEPGFGAFYEAIADVIRLGDVHPQEVHLRRPRRQIKAPERPGFRSGEGEGLSSPLRESTPPPASGTDPTTPTPIRRTLLTGFSPLIPSTSTSNLCIRRHLL</sequence>
<dbReference type="OrthoDB" id="3520712at2759"/>
<dbReference type="Proteomes" id="UP000177798">
    <property type="component" value="Chromosome 5"/>
</dbReference>
<feature type="region of interest" description="Disordered" evidence="1">
    <location>
        <begin position="125"/>
        <end position="171"/>
    </location>
</feature>
<reference evidence="3" key="1">
    <citation type="journal article" date="2017" name="Genome Biol. Evol.">
        <title>The complete genome sequence of the phytopathogenic fungus Sclerotinia sclerotiorum reveals insights into the genome architecture of broad host range pathogens.</title>
        <authorList>
            <person name="Derbyshire M."/>
            <person name="Denton-Giles M."/>
            <person name="Hegedus D."/>
            <person name="Seifbarghy S."/>
            <person name="Rollins J."/>
            <person name="van Kan J."/>
            <person name="Seidl M.F."/>
            <person name="Faino L."/>
            <person name="Mbengue M."/>
            <person name="Navaud O."/>
            <person name="Raffaele S."/>
            <person name="Hammond-Kosack K."/>
            <person name="Heard S."/>
            <person name="Oliver R."/>
        </authorList>
    </citation>
    <scope>NUCLEOTIDE SEQUENCE [LARGE SCALE GENOMIC DNA]</scope>
    <source>
        <strain evidence="3">ATCC 18683 / 1980 / Ss-1</strain>
    </source>
</reference>
<accession>A0A1D9Q2T2</accession>
<dbReference type="AlphaFoldDB" id="A0A1D9Q2T2"/>
<dbReference type="EMBL" id="CP017818">
    <property type="protein sequence ID" value="APA09270.1"/>
    <property type="molecule type" value="Genomic_DNA"/>
</dbReference>
<name>A0A1D9Q2T2_SCLS1</name>
<dbReference type="RefSeq" id="XP_001587017.1">
    <property type="nucleotide sequence ID" value="XM_001586967.1"/>
</dbReference>
<proteinExistence type="predicted"/>
<dbReference type="KEGG" id="ssl:SS1G_12046"/>
<protein>
    <submittedName>
        <fullName evidence="2">Uncharacterized protein</fullName>
    </submittedName>
</protein>
<evidence type="ECO:0000256" key="1">
    <source>
        <dbReference type="SAM" id="MobiDB-lite"/>
    </source>
</evidence>
<dbReference type="VEuPathDB" id="FungiDB:sscle_05g040400"/>
<evidence type="ECO:0000313" key="2">
    <source>
        <dbReference type="EMBL" id="APA09270.1"/>
    </source>
</evidence>
<organism evidence="2 3">
    <name type="scientific">Sclerotinia sclerotiorum (strain ATCC 18683 / 1980 / Ss-1)</name>
    <name type="common">White mold</name>
    <name type="synonym">Whetzelinia sclerotiorum</name>
    <dbReference type="NCBI Taxonomy" id="665079"/>
    <lineage>
        <taxon>Eukaryota</taxon>
        <taxon>Fungi</taxon>
        <taxon>Dikarya</taxon>
        <taxon>Ascomycota</taxon>
        <taxon>Pezizomycotina</taxon>
        <taxon>Leotiomycetes</taxon>
        <taxon>Helotiales</taxon>
        <taxon>Sclerotiniaceae</taxon>
        <taxon>Sclerotinia</taxon>
    </lineage>
</organism>
<feature type="compositionally biased region" description="Low complexity" evidence="1">
    <location>
        <begin position="162"/>
        <end position="171"/>
    </location>
</feature>
<gene>
    <name evidence="2" type="ORF">sscle_05g040400</name>
</gene>
<evidence type="ECO:0000313" key="3">
    <source>
        <dbReference type="Proteomes" id="UP000177798"/>
    </source>
</evidence>